<evidence type="ECO:0000256" key="4">
    <source>
        <dbReference type="RuleBase" id="RU362116"/>
    </source>
</evidence>
<organism evidence="8 9">
    <name type="scientific">Virgibacillus byunsanensis</name>
    <dbReference type="NCBI Taxonomy" id="570945"/>
    <lineage>
        <taxon>Bacteria</taxon>
        <taxon>Bacillati</taxon>
        <taxon>Bacillota</taxon>
        <taxon>Bacilli</taxon>
        <taxon>Bacillales</taxon>
        <taxon>Bacillaceae</taxon>
        <taxon>Virgibacillus</taxon>
    </lineage>
</organism>
<dbReference type="PANTHER" id="PTHR30435:SF1">
    <property type="entry name" value="FLAGELLAR HOOK PROTEIN FLGE"/>
    <property type="match status" value="1"/>
</dbReference>
<protein>
    <recommendedName>
        <fullName evidence="4">Flagellar hook protein FlgE</fullName>
    </recommendedName>
</protein>
<dbReference type="EMBL" id="JBHTKJ010000012">
    <property type="protein sequence ID" value="MFD1037981.1"/>
    <property type="molecule type" value="Genomic_DNA"/>
</dbReference>
<dbReference type="RefSeq" id="WP_390360535.1">
    <property type="nucleotide sequence ID" value="NZ_JBHTKJ010000012.1"/>
</dbReference>
<dbReference type="InterPro" id="IPR001444">
    <property type="entry name" value="Flag_bb_rod_N"/>
</dbReference>
<feature type="domain" description="Flagellar basal-body/hook protein C-terminal" evidence="6">
    <location>
        <begin position="323"/>
        <end position="367"/>
    </location>
</feature>
<dbReference type="Pfam" id="PF06429">
    <property type="entry name" value="Flg_bbr_C"/>
    <property type="match status" value="1"/>
</dbReference>
<accession>A0ABW3LHW1</accession>
<evidence type="ECO:0000259" key="7">
    <source>
        <dbReference type="Pfam" id="PF22692"/>
    </source>
</evidence>
<dbReference type="PANTHER" id="PTHR30435">
    <property type="entry name" value="FLAGELLAR PROTEIN"/>
    <property type="match status" value="1"/>
</dbReference>
<feature type="domain" description="Flagellar hook protein FlgE/F/G-like D1" evidence="7">
    <location>
        <begin position="101"/>
        <end position="267"/>
    </location>
</feature>
<comment type="function">
    <text evidence="4">A flexible structure which links the flagellar filament to the drive apparatus in the basal body.</text>
</comment>
<dbReference type="InterPro" id="IPR019776">
    <property type="entry name" value="Flagellar_basal_body_rod_CS"/>
</dbReference>
<keyword evidence="3 4" id="KW-0975">Bacterial flagellum</keyword>
<evidence type="ECO:0000259" key="6">
    <source>
        <dbReference type="Pfam" id="PF06429"/>
    </source>
</evidence>
<evidence type="ECO:0000259" key="5">
    <source>
        <dbReference type="Pfam" id="PF00460"/>
    </source>
</evidence>
<dbReference type="InterPro" id="IPR037925">
    <property type="entry name" value="FlgE/F/G-like"/>
</dbReference>
<evidence type="ECO:0000313" key="9">
    <source>
        <dbReference type="Proteomes" id="UP001597040"/>
    </source>
</evidence>
<keyword evidence="8" id="KW-0966">Cell projection</keyword>
<dbReference type="InterPro" id="IPR020013">
    <property type="entry name" value="Flagellar_FlgE/F/G"/>
</dbReference>
<keyword evidence="9" id="KW-1185">Reference proteome</keyword>
<evidence type="ECO:0000256" key="2">
    <source>
        <dbReference type="ARBA" id="ARBA00009677"/>
    </source>
</evidence>
<gene>
    <name evidence="8" type="ORF">ACFQ3N_06110</name>
</gene>
<dbReference type="InterPro" id="IPR053967">
    <property type="entry name" value="LlgE_F_G-like_D1"/>
</dbReference>
<reference evidence="9" key="1">
    <citation type="journal article" date="2019" name="Int. J. Syst. Evol. Microbiol.">
        <title>The Global Catalogue of Microorganisms (GCM) 10K type strain sequencing project: providing services to taxonomists for standard genome sequencing and annotation.</title>
        <authorList>
            <consortium name="The Broad Institute Genomics Platform"/>
            <consortium name="The Broad Institute Genome Sequencing Center for Infectious Disease"/>
            <person name="Wu L."/>
            <person name="Ma J."/>
        </authorList>
    </citation>
    <scope>NUCLEOTIDE SEQUENCE [LARGE SCALE GENOMIC DNA]</scope>
    <source>
        <strain evidence="9">CCUG 56754</strain>
    </source>
</reference>
<proteinExistence type="inferred from homology"/>
<dbReference type="Pfam" id="PF22692">
    <property type="entry name" value="LlgE_F_G_D1"/>
    <property type="match status" value="1"/>
</dbReference>
<dbReference type="Proteomes" id="UP001597040">
    <property type="component" value="Unassembled WGS sequence"/>
</dbReference>
<dbReference type="Pfam" id="PF00460">
    <property type="entry name" value="Flg_bb_rod"/>
    <property type="match status" value="1"/>
</dbReference>
<dbReference type="SUPFAM" id="SSF117143">
    <property type="entry name" value="Flagellar hook protein flgE"/>
    <property type="match status" value="1"/>
</dbReference>
<dbReference type="InterPro" id="IPR010930">
    <property type="entry name" value="Flg_bb/hook_C_dom"/>
</dbReference>
<name>A0ABW3LHW1_9BACI</name>
<keyword evidence="8" id="KW-0282">Flagellum</keyword>
<evidence type="ECO:0000256" key="1">
    <source>
        <dbReference type="ARBA" id="ARBA00004117"/>
    </source>
</evidence>
<comment type="subcellular location">
    <subcellularLocation>
        <location evidence="1 4">Bacterial flagellum basal body</location>
    </subcellularLocation>
</comment>
<sequence>MLRSMYAGISGMKNFQTKLDVIGNNISNVNTSGFKKGRVTFQDMMSQMTSGAQGATINPDGNPMRGGVNPAQVGLGSQLGSIDNIHTQGFRQSTNNPLDFALEGDGMFVVASDLEPGNLEDSNVSYTRAGNFYLDEEGSIVNAEGMYLMGFPEITGTETVANLAEGETVITQIDGETTVTVGGADVPIDSTTVDGNGTVTITADNGDEYTIETAADGTITVTGPSDQSTATESIVRTGEMDTGVTNPINIPDTAQSFSVQSNGTVNYIDENGNNQVAGQVVVANFSNPAGLQKAGSNLFLNSENAGYNGLAVPETDGVASIVSGSLEMSNVDLAEEFTEMITAQRSFQANTRIITTSDEILQELVNLKR</sequence>
<evidence type="ECO:0000313" key="8">
    <source>
        <dbReference type="EMBL" id="MFD1037981.1"/>
    </source>
</evidence>
<comment type="similarity">
    <text evidence="2 4">Belongs to the flagella basal body rod proteins family.</text>
</comment>
<feature type="domain" description="Flagellar basal body rod protein N-terminal" evidence="5">
    <location>
        <begin position="5"/>
        <end position="35"/>
    </location>
</feature>
<dbReference type="PROSITE" id="PS00588">
    <property type="entry name" value="FLAGELLA_BB_ROD"/>
    <property type="match status" value="1"/>
</dbReference>
<evidence type="ECO:0000256" key="3">
    <source>
        <dbReference type="ARBA" id="ARBA00023143"/>
    </source>
</evidence>
<keyword evidence="8" id="KW-0969">Cilium</keyword>
<comment type="caution">
    <text evidence="8">The sequence shown here is derived from an EMBL/GenBank/DDBJ whole genome shotgun (WGS) entry which is preliminary data.</text>
</comment>
<dbReference type="NCBIfam" id="TIGR03506">
    <property type="entry name" value="FlgEFG_subfam"/>
    <property type="match status" value="1"/>
</dbReference>